<evidence type="ECO:0000313" key="5">
    <source>
        <dbReference type="Proteomes" id="UP000785200"/>
    </source>
</evidence>
<feature type="region of interest" description="Disordered" evidence="3">
    <location>
        <begin position="545"/>
        <end position="638"/>
    </location>
</feature>
<feature type="compositionally biased region" description="Low complexity" evidence="3">
    <location>
        <begin position="280"/>
        <end position="290"/>
    </location>
</feature>
<dbReference type="Proteomes" id="UP000785200">
    <property type="component" value="Unassembled WGS sequence"/>
</dbReference>
<feature type="region of interest" description="Disordered" evidence="3">
    <location>
        <begin position="1361"/>
        <end position="1421"/>
    </location>
</feature>
<feature type="region of interest" description="Disordered" evidence="3">
    <location>
        <begin position="250"/>
        <end position="378"/>
    </location>
</feature>
<feature type="compositionally biased region" description="Polar residues" evidence="3">
    <location>
        <begin position="849"/>
        <end position="882"/>
    </location>
</feature>
<feature type="compositionally biased region" description="Polar residues" evidence="3">
    <location>
        <begin position="2317"/>
        <end position="2351"/>
    </location>
</feature>
<gene>
    <name evidence="4" type="ORF">D0Z07_9087</name>
</gene>
<feature type="compositionally biased region" description="Acidic residues" evidence="3">
    <location>
        <begin position="1538"/>
        <end position="1547"/>
    </location>
</feature>
<sequence>MALVRASQKYTNGRRVPFIGTDRSLVKDSMEGGFASAISVDGSLDQAFKGDVALPSSTLPYTRLSSRRLELVCAGLIVVGEPVLPCATTSSLISSPPPAAPAEDGLETQASEQPGSPAFSTSSTFDGGSSPVLPPLPAPTFNGRVVDLSTTPPSTSRSENSHYYTASWGSPYQQPPSTSGRTHYTHAHSHTLSSEPSEDSPLRHLEFHTPFLRPAPTFTRSLTDPEFVSNDGLISAAVLANRARRPAQGLTEDWIRQHTGGESGESNNWLSDDPGDSEHSSLSGSISGEGDWLGQDADPRTPTLKRFSESKDKTRKASSTLVHKRQQSTDTLKQEHFSDSPPPRMATTNEETGSSTEMAMSTPSEERPPPPPPKENLSWRAAMLPATPAVPVSTATPAPVPPRLKKKVPWKGKNIMVLLPWDDERGQKGKAPTPMSEKDVEAMLKEWEQLGYDTKGFNLGQTYGIDDEGGEVQSRSPWPQSVDLHRERDERSFQVAIPDRTEWDAYVSELAEAKLRALGVSFGDEDPPPTISPAVSNLSRQASMQYPPLPFSPPIPTSSATSSHLAHHQNPFSPALMPGAGMSTSQSSNPGSIASPASMHAHMQGKYNPRQSVSFASGDHPFGSPFQYPQQQSPSVWSPQQVLYQQGARGGSPALQNLGSIVSPTSPFSQDGYFPPGDVMFQMQQRQQALQNQLHQQQQMQLQAGARASPRLQEVREIDDEETLAPSKSPSKTPEARQIKHNPSASLQQEIDDAEYHLEEQFQRQLEHEDYSPHSDHGDHDARFGKEPEISHARNVSSEISGVASPRYAIDDSDHGPILHHPQPHSRGHSLSQRPFQDSEESAPESKPSLLNTLNSGKEFSDIETNPSNLGTPVQTLDSSSVAGHDRSLSTSSNPWVDSDPTFSENSAPRRPGHVSKPSMSKLNVGAKEFKFNPASPFQPSQTFNGGNSQQPIAAFSSFAPPLSETPSHFSVHSVNSSKNKINVTAPVFTPGQSEFSFSASGPSFRPDAPAFTPLNSTFSDSIGSIGSGGEGPRNSIFGSIDLSLLGITRPPINNKAIPIVRPDSSHSKIVEDEQEDEGGRITQGEGRIKRARGIKDDGDSVPLFATPSMPLGETSREQSPPKDSHNSGKPVDKENSAPLGDSDAEAPQIPAKSHSRNLSEQSLEQGKEFSPWEFQQQKQAEDFNAARPFISRRYGSGLPGYGFNASTSEENVSPVLEEDPTKPEPVTKAHKKNSLSATAKPFEFRPGAFNFTFGSDQPSQKAEPASDPEPEPAIATVVDPPPVSLSKKGGLGGLSSSRYARSPSPPAPSESPNFDMQPDDMPSFQIALPRADSPSDVLGDNEDREPTFEEIDAVMQHLNEVEKESSPRVTGTPPMWRPSLPAEQIQMPDPDISSPIRLQPHNLMRSDAPSPSPGRFRALPGETVPQRIFSREQDDPFVEDSPPVLPYPSPIHRLNQGSSVPGSDWGDVLSEAEEAKLQPRAQFFDNHVNELVGGILAERMDPLERTLETIQMSLQMMAARAPSSRRERRSISGALSDADDEEEDEEHVPRRSLSPRRDKKLEKIRAIVTEALATHQLSRPQTADRIPALAQDANVLRALEEMKEQFGQSMRLDFRAEDLRNVVEEAVEKRMPASPIPVVDEASVVKAAEKDAKIADLEERLRRAETTAEEEIQNRRSVEESALIKSAAAQAKIADLEERWSRADTSAEEEVKNRRSAEDRLAEVQRLLRISSEEEDRLRETMDEREVKIREIVDQSDAKVRAAEEARAKTTMKIALLEASLENSRKSHSESTNRITIMEGELRQARQETQHWEMESERALEAAKRHSEDAEQANETNKDLRRTIDSLRTQMEESIRVREGMRGKLMALQEDMALAAREISQENARRAKKEQELIARQEVLDARLQAEGRTRERLELEIERLEEGERQGMRAVSECKRLEALITDLKNESHAAQKDVMRYQREFEEARESGLSEVQRTRHYMQAEIESANNQVNVVREDLENQVSRLRAELDQVKLDADTTREKHEMLLEEANSSKKTLLDDMKLRHANEVEDLQTQHERQLGNTIEDAQRHEQHLLERLSLSSSKTEHLQDRVSHLEDKLEVAKSAANAAAKAARSASTSSSQPAPLQETISRAMELPEKISPQALRESIMVLQEQLQDREQTIEKLEQQVASLDPDSAVKISKRDDEILWLRELLAVRKSDLQDIVTALETDDYDAEQVKDAAIRLRANLQMEEQERERAMNGGSALNLPNIAASLRDAATPRVAQAVGPLAAAWGNWRKGRDSSVSDSGRPSSATPSRNSSTTQGFLNGLMTPPASNLRQSPLGGSNAGVQPTAFGSTGTRFTAQQLANRPRAMTPRAREKQPMRGSPRRDEVGQPATPPMMRKSSYDNDARAEDFSDAGFYDDDESAVDDSMFGVGR</sequence>
<dbReference type="GO" id="GO:0005856">
    <property type="term" value="C:cytoskeleton"/>
    <property type="evidence" value="ECO:0007669"/>
    <property type="project" value="TreeGrafter"/>
</dbReference>
<evidence type="ECO:0000313" key="4">
    <source>
        <dbReference type="EMBL" id="KAG0644977.1"/>
    </source>
</evidence>
<dbReference type="EMBL" id="VNKQ01000020">
    <property type="protein sequence ID" value="KAG0644977.1"/>
    <property type="molecule type" value="Genomic_DNA"/>
</dbReference>
<feature type="compositionally biased region" description="Basic and acidic residues" evidence="3">
    <location>
        <begin position="2360"/>
        <end position="2376"/>
    </location>
</feature>
<dbReference type="PANTHER" id="PTHR32083">
    <property type="entry name" value="CILIA AND FLAGELLA-ASSOCIATED PROTEIN 58-RELATED"/>
    <property type="match status" value="1"/>
</dbReference>
<organism evidence="4 5">
    <name type="scientific">Hyphodiscus hymeniophilus</name>
    <dbReference type="NCBI Taxonomy" id="353542"/>
    <lineage>
        <taxon>Eukaryota</taxon>
        <taxon>Fungi</taxon>
        <taxon>Dikarya</taxon>
        <taxon>Ascomycota</taxon>
        <taxon>Pezizomycotina</taxon>
        <taxon>Leotiomycetes</taxon>
        <taxon>Helotiales</taxon>
        <taxon>Hyphodiscaceae</taxon>
        <taxon>Hyphodiscus</taxon>
    </lineage>
</organism>
<evidence type="ECO:0008006" key="6">
    <source>
        <dbReference type="Google" id="ProtNLM"/>
    </source>
</evidence>
<keyword evidence="1 2" id="KW-0175">Coiled coil</keyword>
<reference evidence="4" key="1">
    <citation type="submission" date="2019-07" db="EMBL/GenBank/DDBJ databases">
        <title>Hyphodiscus hymeniophilus genome sequencing and assembly.</title>
        <authorList>
            <person name="Kramer G."/>
            <person name="Nodwell J."/>
        </authorList>
    </citation>
    <scope>NUCLEOTIDE SEQUENCE</scope>
    <source>
        <strain evidence="4">ATCC 34498</strain>
    </source>
</reference>
<feature type="compositionally biased region" description="Low complexity" evidence="3">
    <location>
        <begin position="621"/>
        <end position="638"/>
    </location>
</feature>
<evidence type="ECO:0000256" key="1">
    <source>
        <dbReference type="ARBA" id="ARBA00023054"/>
    </source>
</evidence>
<feature type="compositionally biased region" description="Polar residues" evidence="3">
    <location>
        <begin position="2297"/>
        <end position="2309"/>
    </location>
</feature>
<feature type="region of interest" description="Disordered" evidence="3">
    <location>
        <begin position="2281"/>
        <end position="2421"/>
    </location>
</feature>
<feature type="compositionally biased region" description="Polar residues" evidence="3">
    <location>
        <begin position="889"/>
        <end position="907"/>
    </location>
</feature>
<feature type="coiled-coil region" evidence="2">
    <location>
        <begin position="1648"/>
        <end position="1735"/>
    </location>
</feature>
<accession>A0A9P6SJI7</accession>
<proteinExistence type="predicted"/>
<feature type="region of interest" description="Disordered" evidence="3">
    <location>
        <begin position="765"/>
        <end position="953"/>
    </location>
</feature>
<feature type="region of interest" description="Disordered" evidence="3">
    <location>
        <begin position="1519"/>
        <end position="1558"/>
    </location>
</feature>
<feature type="compositionally biased region" description="Pro residues" evidence="3">
    <location>
        <begin position="547"/>
        <end position="556"/>
    </location>
</feature>
<feature type="coiled-coil region" evidence="2">
    <location>
        <begin position="1789"/>
        <end position="2031"/>
    </location>
</feature>
<feature type="compositionally biased region" description="Low complexity" evidence="3">
    <location>
        <begin position="1285"/>
        <end position="1303"/>
    </location>
</feature>
<name>A0A9P6SJI7_9HELO</name>
<evidence type="ECO:0000256" key="3">
    <source>
        <dbReference type="SAM" id="MobiDB-lite"/>
    </source>
</evidence>
<feature type="region of interest" description="Disordered" evidence="3">
    <location>
        <begin position="717"/>
        <end position="744"/>
    </location>
</feature>
<feature type="region of interest" description="Disordered" evidence="3">
    <location>
        <begin position="89"/>
        <end position="201"/>
    </location>
</feature>
<feature type="compositionally biased region" description="Low complexity" evidence="3">
    <location>
        <begin position="119"/>
        <end position="130"/>
    </location>
</feature>
<feature type="compositionally biased region" description="Polar residues" evidence="3">
    <location>
        <begin position="582"/>
        <end position="592"/>
    </location>
</feature>
<feature type="compositionally biased region" description="Basic and acidic residues" evidence="3">
    <location>
        <begin position="765"/>
        <end position="792"/>
    </location>
</feature>
<feature type="compositionally biased region" description="Polar residues" evidence="3">
    <location>
        <begin position="346"/>
        <end position="363"/>
    </location>
</feature>
<feature type="compositionally biased region" description="Polar residues" evidence="3">
    <location>
        <begin position="936"/>
        <end position="952"/>
    </location>
</feature>
<feature type="compositionally biased region" description="Basic and acidic residues" evidence="3">
    <location>
        <begin position="2388"/>
        <end position="2398"/>
    </location>
</feature>
<comment type="caution">
    <text evidence="4">The sequence shown here is derived from an EMBL/GenBank/DDBJ whole genome shotgun (WGS) entry which is preliminary data.</text>
</comment>
<feature type="compositionally biased region" description="Polar residues" evidence="3">
    <location>
        <begin position="148"/>
        <end position="182"/>
    </location>
</feature>
<keyword evidence="5" id="KW-1185">Reference proteome</keyword>
<feature type="region of interest" description="Disordered" evidence="3">
    <location>
        <begin position="1057"/>
        <end position="1344"/>
    </location>
</feature>
<feature type="compositionally biased region" description="Basic and acidic residues" evidence="3">
    <location>
        <begin position="1115"/>
        <end position="1136"/>
    </location>
</feature>
<dbReference type="PANTHER" id="PTHR32083:SF0">
    <property type="entry name" value="CILIA AND FLAGELLA-ASSOCIATED PROTEIN 58"/>
    <property type="match status" value="1"/>
</dbReference>
<protein>
    <recommendedName>
        <fullName evidence="6">Myosin class II heavy chain</fullName>
    </recommendedName>
</protein>
<evidence type="ECO:0000256" key="2">
    <source>
        <dbReference type="SAM" id="Coils"/>
    </source>
</evidence>
<dbReference type="OrthoDB" id="1293114at2759"/>